<evidence type="ECO:0000256" key="3">
    <source>
        <dbReference type="ARBA" id="ARBA00023002"/>
    </source>
</evidence>
<dbReference type="PRINTS" id="PR00081">
    <property type="entry name" value="GDHRDH"/>
</dbReference>
<dbReference type="PANTHER" id="PTHR43618">
    <property type="entry name" value="7-ALPHA-HYDROXYSTEROID DEHYDROGENASE"/>
    <property type="match status" value="1"/>
</dbReference>
<dbReference type="InterPro" id="IPR036291">
    <property type="entry name" value="NAD(P)-bd_dom_sf"/>
</dbReference>
<dbReference type="PANTHER" id="PTHR43618:SF18">
    <property type="entry name" value="SHORT CHAIN DEHYDROGENASE_REDUCTASE FAMILY (AFU_ORTHOLOGUE AFUA_5G12480)"/>
    <property type="match status" value="1"/>
</dbReference>
<dbReference type="GeneID" id="28896679"/>
<dbReference type="CDD" id="cd05233">
    <property type="entry name" value="SDR_c"/>
    <property type="match status" value="1"/>
</dbReference>
<name>A0A165JKS0_XYLHT</name>
<dbReference type="InterPro" id="IPR052178">
    <property type="entry name" value="Sec_Metab_Biosynth_SDR"/>
</dbReference>
<gene>
    <name evidence="4" type="ORF">L228DRAFT_242819</name>
</gene>
<sequence length="292" mass="31141">MSTIKAANLFGVEGLVAVITGGGSGIGLMMAKGLAENGAARVYIVGRREDKLREAAANHPNIVPLVGDVTSQATLLDLANKVRAEVGYINLLVANAGITGPGLENLKPRHTLQDYITHAWGSSMAEFNAVYDLNCTAVYYTILAFLDLLDEGNKRKNYPMKSQVIATASTASFLRNPRAGFAYLSSKAALISMIKCFSTFCVPWGIRFNAIAAGLFPSELSAPLFNPFKISKEKALTEEGVFSRAYQPAERAGSIEDMAGTMLYMASRAGAFCNGSVMLVDGGKLATMPATY</sequence>
<dbReference type="Gene3D" id="3.40.50.720">
    <property type="entry name" value="NAD(P)-binding Rossmann-like Domain"/>
    <property type="match status" value="1"/>
</dbReference>
<dbReference type="Pfam" id="PF13561">
    <property type="entry name" value="adh_short_C2"/>
    <property type="match status" value="1"/>
</dbReference>
<evidence type="ECO:0000313" key="4">
    <source>
        <dbReference type="EMBL" id="KZF26359.1"/>
    </source>
</evidence>
<keyword evidence="5" id="KW-1185">Reference proteome</keyword>
<evidence type="ECO:0000256" key="1">
    <source>
        <dbReference type="ARBA" id="ARBA00006484"/>
    </source>
</evidence>
<organism evidence="4 5">
    <name type="scientific">Xylona heveae (strain CBS 132557 / TC161)</name>
    <dbReference type="NCBI Taxonomy" id="1328760"/>
    <lineage>
        <taxon>Eukaryota</taxon>
        <taxon>Fungi</taxon>
        <taxon>Dikarya</taxon>
        <taxon>Ascomycota</taxon>
        <taxon>Pezizomycotina</taxon>
        <taxon>Xylonomycetes</taxon>
        <taxon>Xylonales</taxon>
        <taxon>Xylonaceae</taxon>
        <taxon>Xylona</taxon>
    </lineage>
</organism>
<comment type="similarity">
    <text evidence="1">Belongs to the short-chain dehydrogenases/reductases (SDR) family.</text>
</comment>
<keyword evidence="3" id="KW-0560">Oxidoreductase</keyword>
<dbReference type="InterPro" id="IPR002347">
    <property type="entry name" value="SDR_fam"/>
</dbReference>
<dbReference type="InParanoid" id="A0A165JKS0"/>
<dbReference type="GO" id="GO:0016491">
    <property type="term" value="F:oxidoreductase activity"/>
    <property type="evidence" value="ECO:0007669"/>
    <property type="project" value="UniProtKB-KW"/>
</dbReference>
<dbReference type="Proteomes" id="UP000076632">
    <property type="component" value="Unassembled WGS sequence"/>
</dbReference>
<proteinExistence type="inferred from homology"/>
<dbReference type="AlphaFoldDB" id="A0A165JKS0"/>
<keyword evidence="2" id="KW-0521">NADP</keyword>
<dbReference type="OrthoDB" id="2962696at2759"/>
<reference evidence="4 5" key="1">
    <citation type="journal article" date="2016" name="Fungal Biol.">
        <title>The genome of Xylona heveae provides a window into fungal endophytism.</title>
        <authorList>
            <person name="Gazis R."/>
            <person name="Kuo A."/>
            <person name="Riley R."/>
            <person name="LaButti K."/>
            <person name="Lipzen A."/>
            <person name="Lin J."/>
            <person name="Amirebrahimi M."/>
            <person name="Hesse C.N."/>
            <person name="Spatafora J.W."/>
            <person name="Henrissat B."/>
            <person name="Hainaut M."/>
            <person name="Grigoriev I.V."/>
            <person name="Hibbett D.S."/>
        </authorList>
    </citation>
    <scope>NUCLEOTIDE SEQUENCE [LARGE SCALE GENOMIC DNA]</scope>
    <source>
        <strain evidence="4 5">TC161</strain>
    </source>
</reference>
<evidence type="ECO:0000256" key="2">
    <source>
        <dbReference type="ARBA" id="ARBA00022857"/>
    </source>
</evidence>
<dbReference type="STRING" id="1328760.A0A165JKS0"/>
<protein>
    <submittedName>
        <fullName evidence="4">Short chain dehydrogenase/reductase</fullName>
    </submittedName>
</protein>
<dbReference type="RefSeq" id="XP_018191914.1">
    <property type="nucleotide sequence ID" value="XM_018331542.1"/>
</dbReference>
<evidence type="ECO:0000313" key="5">
    <source>
        <dbReference type="Proteomes" id="UP000076632"/>
    </source>
</evidence>
<dbReference type="SUPFAM" id="SSF51735">
    <property type="entry name" value="NAD(P)-binding Rossmann-fold domains"/>
    <property type="match status" value="1"/>
</dbReference>
<accession>A0A165JKS0</accession>
<dbReference type="OMA" id="NTAGFWY"/>
<dbReference type="EMBL" id="KV407454">
    <property type="protein sequence ID" value="KZF26359.1"/>
    <property type="molecule type" value="Genomic_DNA"/>
</dbReference>